<reference evidence="3 4" key="1">
    <citation type="submission" date="2019-03" db="EMBL/GenBank/DDBJ databases">
        <authorList>
            <person name="Gonzalez-Pimentel J.L."/>
        </authorList>
    </citation>
    <scope>NUCLEOTIDE SEQUENCE [LARGE SCALE GENOMIC DNA]</scope>
    <source>
        <strain evidence="3 4">JCM 31289</strain>
    </source>
</reference>
<comment type="caution">
    <text evidence="3">The sequence shown here is derived from an EMBL/GenBank/DDBJ whole genome shotgun (WGS) entry which is preliminary data.</text>
</comment>
<evidence type="ECO:0000259" key="2">
    <source>
        <dbReference type="Pfam" id="PF20248"/>
    </source>
</evidence>
<dbReference type="RefSeq" id="WP_135336792.1">
    <property type="nucleotide sequence ID" value="NZ_JBHLTX010000013.1"/>
</dbReference>
<keyword evidence="4" id="KW-1185">Reference proteome</keyword>
<dbReference type="AlphaFoldDB" id="A0A4Z0HGP2"/>
<dbReference type="InterPro" id="IPR046538">
    <property type="entry name" value="DUF6603"/>
</dbReference>
<evidence type="ECO:0000256" key="1">
    <source>
        <dbReference type="SAM" id="MobiDB-lite"/>
    </source>
</evidence>
<accession>A0A4Z0HGP2</accession>
<dbReference type="OrthoDB" id="535891at2"/>
<protein>
    <recommendedName>
        <fullName evidence="2">DUF6603 domain-containing protein</fullName>
    </recommendedName>
</protein>
<feature type="compositionally biased region" description="Polar residues" evidence="1">
    <location>
        <begin position="924"/>
        <end position="938"/>
    </location>
</feature>
<dbReference type="Pfam" id="PF20248">
    <property type="entry name" value="DUF6603"/>
    <property type="match status" value="1"/>
</dbReference>
<organism evidence="3 4">
    <name type="scientific">Streptomyces palmae</name>
    <dbReference type="NCBI Taxonomy" id="1701085"/>
    <lineage>
        <taxon>Bacteria</taxon>
        <taxon>Bacillati</taxon>
        <taxon>Actinomycetota</taxon>
        <taxon>Actinomycetes</taxon>
        <taxon>Kitasatosporales</taxon>
        <taxon>Streptomycetaceae</taxon>
        <taxon>Streptomyces</taxon>
    </lineage>
</organism>
<gene>
    <name evidence="3" type="ORF">E4099_00125</name>
</gene>
<feature type="region of interest" description="Disordered" evidence="1">
    <location>
        <begin position="906"/>
        <end position="938"/>
    </location>
</feature>
<evidence type="ECO:0000313" key="4">
    <source>
        <dbReference type="Proteomes" id="UP000297948"/>
    </source>
</evidence>
<sequence>MTSAGIRLSVTYTDTGSGVGVVDLFKALGVPTEKVQPLSALPRMKKVTLTHGKGGWLVYVGGTRGADAVLAGAGKWRLAQMRLALDARLSAVDLVKGVLPAGQDVGVSGLAARHANAKVEAKDLKAWHTWYGKGPGQDLVPRTDVAKGVGSEITVLVGTEVHRLVLDKSKRRQRSVADLYPRQGEITGLPAAVPIASDANSDDSGAEGGARLTVDRSVGPLHVRAATVELMASPLSVGLGVDASMRIAGVEVEAQGLGLVVPLTSGGTIAPTLRGLGLAVGVGAVEVHGALVRGTPPKDSGFTDQYDGALLVKLPTATGMLLGQMARGKNLWSLSAFGTLESAGGGIGPPPFRVTGAMLGGGYNSSVRVPEPSQVHQFPLVASLHDPKMRALKPAQMSKKLSGERWLTPAVGQNWVAVGLQFTSFEFLSGRALALVEFGNDLNVGVFALLKASFPTRAAAGAGVYAQIEVAMRALYQRVTGLLSFTAQLTENSYILHPSFALTGGLAVYVWSPPEPGRGLDRSGDFAITLGGYHPTYPVPDHYPRVPRLGARWSVSHAVSISATAYLAVTPGSLMLGAGARVTYQLGGVQAWFQAAFDGYLQWTNPPRYTFDVKVRVGVRAEVGVGPLHLSVNAEVGADCHVWGDPFGGTARVKAGPVSFTVPFGSPAADPHKPTPWAEVQRQLPPPVAVTPMAGLLTDPSTEAPEKKWRVAPDGLCFTTNATAPATELAVAGPSGETTLRRAREKTRIRPMKRTGLDSRHKLTVHHNQQVVDLAGAGWGCAPVTGAVPEALWGDPKTAGRELNLLTDQLTGLEVTAPTPSRGPSPGVITPHALSHKEVDLVPGKRDEKARTPLGDRTPTGTVLDIKSTAVQDVTKIKDTSVVTARGGLLQALADAGAGVMVHGEGDAKRPLDNPPLTAYGQLAATSFTDPPLTPRSS</sequence>
<dbReference type="Proteomes" id="UP000297948">
    <property type="component" value="Unassembled WGS sequence"/>
</dbReference>
<dbReference type="EMBL" id="SRID01000001">
    <property type="protein sequence ID" value="TGB19596.1"/>
    <property type="molecule type" value="Genomic_DNA"/>
</dbReference>
<evidence type="ECO:0000313" key="3">
    <source>
        <dbReference type="EMBL" id="TGB19596.1"/>
    </source>
</evidence>
<feature type="domain" description="DUF6603" evidence="2">
    <location>
        <begin position="214"/>
        <end position="702"/>
    </location>
</feature>
<name>A0A4Z0HGP2_9ACTN</name>
<proteinExistence type="predicted"/>